<dbReference type="InterPro" id="IPR021740">
    <property type="entry name" value="Velvet"/>
</dbReference>
<dbReference type="GO" id="GO:0005634">
    <property type="term" value="C:nucleus"/>
    <property type="evidence" value="ECO:0007669"/>
    <property type="project" value="UniProtKB-SubCell"/>
</dbReference>
<evidence type="ECO:0000256" key="4">
    <source>
        <dbReference type="ARBA" id="ARBA00023242"/>
    </source>
</evidence>
<keyword evidence="8" id="KW-1185">Reference proteome</keyword>
<name>A0A316U9P8_9BASI</name>
<dbReference type="PANTHER" id="PTHR33572">
    <property type="entry name" value="SPORE DEVELOPMENT REGULATOR VOSA"/>
    <property type="match status" value="1"/>
</dbReference>
<dbReference type="PANTHER" id="PTHR33572:SF15">
    <property type="entry name" value="VELVET DOMAIN-CONTAINING PROTEIN"/>
    <property type="match status" value="1"/>
</dbReference>
<comment type="subcellular location">
    <subcellularLocation>
        <location evidence="1">Nucleus</location>
    </subcellularLocation>
</comment>
<feature type="non-terminal residue" evidence="7">
    <location>
        <position position="1"/>
    </location>
</feature>
<proteinExistence type="predicted"/>
<feature type="domain" description="Velvet" evidence="6">
    <location>
        <begin position="1"/>
        <end position="233"/>
    </location>
</feature>
<dbReference type="PROSITE" id="PS51821">
    <property type="entry name" value="VELVET"/>
    <property type="match status" value="1"/>
</dbReference>
<evidence type="ECO:0000313" key="8">
    <source>
        <dbReference type="Proteomes" id="UP000245942"/>
    </source>
</evidence>
<reference evidence="7 8" key="1">
    <citation type="journal article" date="2018" name="Mol. Biol. Evol.">
        <title>Broad Genomic Sampling Reveals a Smut Pathogenic Ancestry of the Fungal Clade Ustilaginomycotina.</title>
        <authorList>
            <person name="Kijpornyongpan T."/>
            <person name="Mondo S.J."/>
            <person name="Barry K."/>
            <person name="Sandor L."/>
            <person name="Lee J."/>
            <person name="Lipzen A."/>
            <person name="Pangilinan J."/>
            <person name="LaButti K."/>
            <person name="Hainaut M."/>
            <person name="Henrissat B."/>
            <person name="Grigoriev I.V."/>
            <person name="Spatafora J.W."/>
            <person name="Aime M.C."/>
        </authorList>
    </citation>
    <scope>NUCLEOTIDE SEQUENCE [LARGE SCALE GENOMIC DNA]</scope>
    <source>
        <strain evidence="7 8">MCA 4718</strain>
    </source>
</reference>
<protein>
    <recommendedName>
        <fullName evidence="6">Velvet domain-containing protein</fullName>
    </recommendedName>
</protein>
<dbReference type="Pfam" id="PF11754">
    <property type="entry name" value="Velvet"/>
    <property type="match status" value="1"/>
</dbReference>
<dbReference type="EMBL" id="KZ819324">
    <property type="protein sequence ID" value="PWN21936.1"/>
    <property type="molecule type" value="Genomic_DNA"/>
</dbReference>
<organism evidence="7 8">
    <name type="scientific">Pseudomicrostroma glucosiphilum</name>
    <dbReference type="NCBI Taxonomy" id="1684307"/>
    <lineage>
        <taxon>Eukaryota</taxon>
        <taxon>Fungi</taxon>
        <taxon>Dikarya</taxon>
        <taxon>Basidiomycota</taxon>
        <taxon>Ustilaginomycotina</taxon>
        <taxon>Exobasidiomycetes</taxon>
        <taxon>Microstromatales</taxon>
        <taxon>Microstromatales incertae sedis</taxon>
        <taxon>Pseudomicrostroma</taxon>
    </lineage>
</organism>
<keyword evidence="4" id="KW-0539">Nucleus</keyword>
<dbReference type="GeneID" id="37011967"/>
<evidence type="ECO:0000256" key="3">
    <source>
        <dbReference type="ARBA" id="ARBA00023163"/>
    </source>
</evidence>
<feature type="region of interest" description="Disordered" evidence="5">
    <location>
        <begin position="71"/>
        <end position="117"/>
    </location>
</feature>
<evidence type="ECO:0000256" key="5">
    <source>
        <dbReference type="SAM" id="MobiDB-lite"/>
    </source>
</evidence>
<evidence type="ECO:0000256" key="2">
    <source>
        <dbReference type="ARBA" id="ARBA00023015"/>
    </source>
</evidence>
<dbReference type="OrthoDB" id="3056235at2759"/>
<dbReference type="AlphaFoldDB" id="A0A316U9P8"/>
<dbReference type="Proteomes" id="UP000245942">
    <property type="component" value="Unassembled WGS sequence"/>
</dbReference>
<keyword evidence="3" id="KW-0804">Transcription</keyword>
<feature type="compositionally biased region" description="Low complexity" evidence="5">
    <location>
        <begin position="95"/>
        <end position="117"/>
    </location>
</feature>
<dbReference type="InterPro" id="IPR037525">
    <property type="entry name" value="Velvet_dom"/>
</dbReference>
<keyword evidence="2" id="KW-0805">Transcription regulation</keyword>
<dbReference type="Gene3D" id="2.60.40.3960">
    <property type="entry name" value="Velvet domain"/>
    <property type="match status" value="1"/>
</dbReference>
<dbReference type="STRING" id="1684307.A0A316U9P8"/>
<evidence type="ECO:0000259" key="6">
    <source>
        <dbReference type="PROSITE" id="PS51821"/>
    </source>
</evidence>
<dbReference type="RefSeq" id="XP_025349096.1">
    <property type="nucleotide sequence ID" value="XM_025490233.1"/>
</dbReference>
<dbReference type="InterPro" id="IPR038491">
    <property type="entry name" value="Velvet_dom_sf"/>
</dbReference>
<gene>
    <name evidence="7" type="ORF">BCV69DRAFT_246948</name>
</gene>
<evidence type="ECO:0000256" key="1">
    <source>
        <dbReference type="ARBA" id="ARBA00004123"/>
    </source>
</evidence>
<sequence length="239" mass="26046">YHLIVVQQVTCGCAFGSNLLSRVPCSPPLILRLKVSDSEGREISSYDEEPFLVCQASLVTEQGEPADLIAPVRAPNSSLGMSREARMQTHPSEQRATPSSSLSRSASPSLSSTASTTVAPTTGVRMLYGSLVASPQRFRRPVEEGTSYATYFIFPELCIRSRGRYRVRASLVRLPKTPSIPSPMIPPINEPSEALTSIDTDVIQVVLTGDFVAPYTTDITRWFARQGAALTLPASERRD</sequence>
<evidence type="ECO:0000313" key="7">
    <source>
        <dbReference type="EMBL" id="PWN21936.1"/>
    </source>
</evidence>
<accession>A0A316U9P8</accession>